<comment type="similarity">
    <text evidence="1">Belongs to the HIBADH-related family. NP60 subfamily.</text>
</comment>
<proteinExistence type="inferred from homology"/>
<dbReference type="STRING" id="930991.A0A0D0E9K4"/>
<dbReference type="PIRSF" id="PIRSF000103">
    <property type="entry name" value="HIBADH"/>
    <property type="match status" value="1"/>
</dbReference>
<evidence type="ECO:0000256" key="1">
    <source>
        <dbReference type="ARBA" id="ARBA00007598"/>
    </source>
</evidence>
<evidence type="ECO:0000256" key="2">
    <source>
        <dbReference type="ARBA" id="ARBA00023002"/>
    </source>
</evidence>
<organism evidence="5 6">
    <name type="scientific">Paxillus rubicundulus Ve08.2h10</name>
    <dbReference type="NCBI Taxonomy" id="930991"/>
    <lineage>
        <taxon>Eukaryota</taxon>
        <taxon>Fungi</taxon>
        <taxon>Dikarya</taxon>
        <taxon>Basidiomycota</taxon>
        <taxon>Agaricomycotina</taxon>
        <taxon>Agaricomycetes</taxon>
        <taxon>Agaricomycetidae</taxon>
        <taxon>Boletales</taxon>
        <taxon>Paxilineae</taxon>
        <taxon>Paxillaceae</taxon>
        <taxon>Paxillus</taxon>
    </lineage>
</organism>
<dbReference type="GO" id="GO:0050661">
    <property type="term" value="F:NADP binding"/>
    <property type="evidence" value="ECO:0007669"/>
    <property type="project" value="InterPro"/>
</dbReference>
<dbReference type="InterPro" id="IPR006115">
    <property type="entry name" value="6PGDH_NADP-bd"/>
</dbReference>
<feature type="domain" description="6-phosphogluconate dehydrogenase NADP-binding" evidence="4">
    <location>
        <begin position="16"/>
        <end position="187"/>
    </location>
</feature>
<dbReference type="Gene3D" id="1.10.1040.10">
    <property type="entry name" value="N-(1-d-carboxylethyl)-l-norvaline Dehydrogenase, domain 2"/>
    <property type="match status" value="1"/>
</dbReference>
<name>A0A0D0E9K4_9AGAM</name>
<dbReference type="InterPro" id="IPR051265">
    <property type="entry name" value="HIBADH-related_NP60_sf"/>
</dbReference>
<dbReference type="InterPro" id="IPR002204">
    <property type="entry name" value="3-OH-isobutyrate_DH-rel_CS"/>
</dbReference>
<dbReference type="PANTHER" id="PTHR43580">
    <property type="entry name" value="OXIDOREDUCTASE GLYR1-RELATED"/>
    <property type="match status" value="1"/>
</dbReference>
<reference evidence="6" key="2">
    <citation type="submission" date="2015-01" db="EMBL/GenBank/DDBJ databases">
        <title>Evolutionary Origins and Diversification of the Mycorrhizal Mutualists.</title>
        <authorList>
            <consortium name="DOE Joint Genome Institute"/>
            <consortium name="Mycorrhizal Genomics Consortium"/>
            <person name="Kohler A."/>
            <person name="Kuo A."/>
            <person name="Nagy L.G."/>
            <person name="Floudas D."/>
            <person name="Copeland A."/>
            <person name="Barry K.W."/>
            <person name="Cichocki N."/>
            <person name="Veneault-Fourrey C."/>
            <person name="LaButti K."/>
            <person name="Lindquist E.A."/>
            <person name="Lipzen A."/>
            <person name="Lundell T."/>
            <person name="Morin E."/>
            <person name="Murat C."/>
            <person name="Riley R."/>
            <person name="Ohm R."/>
            <person name="Sun H."/>
            <person name="Tunlid A."/>
            <person name="Henrissat B."/>
            <person name="Grigoriev I.V."/>
            <person name="Hibbett D.S."/>
            <person name="Martin F."/>
        </authorList>
    </citation>
    <scope>NUCLEOTIDE SEQUENCE [LARGE SCALE GENOMIC DNA]</scope>
    <source>
        <strain evidence="6">Ve08.2h10</strain>
    </source>
</reference>
<dbReference type="InterPro" id="IPR008927">
    <property type="entry name" value="6-PGluconate_DH-like_C_sf"/>
</dbReference>
<dbReference type="PANTHER" id="PTHR43580:SF8">
    <property type="entry name" value="6-PHOSPHOGLUCONATE DEHYDROGENASE NADP-BINDING DOMAIN-CONTAINING PROTEIN-RELATED"/>
    <property type="match status" value="1"/>
</dbReference>
<keyword evidence="2" id="KW-0560">Oxidoreductase</keyword>
<dbReference type="InterPro" id="IPR013328">
    <property type="entry name" value="6PGD_dom2"/>
</dbReference>
<accession>A0A0D0E9K4</accession>
<dbReference type="AlphaFoldDB" id="A0A0D0E9K4"/>
<evidence type="ECO:0000259" key="4">
    <source>
        <dbReference type="Pfam" id="PF03446"/>
    </source>
</evidence>
<keyword evidence="6" id="KW-1185">Reference proteome</keyword>
<dbReference type="InParanoid" id="A0A0D0E9K4"/>
<dbReference type="HOGENOM" id="CLU_035117_5_2_1"/>
<dbReference type="Pfam" id="PF03446">
    <property type="entry name" value="NAD_binding_2"/>
    <property type="match status" value="1"/>
</dbReference>
<dbReference type="InterPro" id="IPR015815">
    <property type="entry name" value="HIBADH-related"/>
</dbReference>
<evidence type="ECO:0000313" key="5">
    <source>
        <dbReference type="EMBL" id="KIK99484.1"/>
    </source>
</evidence>
<protein>
    <recommendedName>
        <fullName evidence="4">6-phosphogluconate dehydrogenase NADP-binding domain-containing protein</fullName>
    </recommendedName>
</protein>
<dbReference type="SUPFAM" id="SSF48179">
    <property type="entry name" value="6-phosphogluconate dehydrogenase C-terminal domain-like"/>
    <property type="match status" value="1"/>
</dbReference>
<sequence length="345" mass="36748">MLPFSRPPTPRLQPPQIGYYGLGAMGYAMARNLALSVKSQGVASPPLLVYNRTVSKAQTLRQDVGDSAVRVASSPAQLVTECDIIFTNLSHDAVVMAVYNEFAKALKQESPTKRKIFVDFSTIYPGLAGDIDKLLSGIPHCHFVASPVVGPPAAATNGGLIVLMSGDYAAKKEVAYLLVPAIGRKVIDVGGNAEQAHTLKLLGNMMITGGNELLAEVQTLGQKSGVGARVVQDLIGDIMPAPSLLIFGEKMVNDGFGEVGYDLDGCIGVTNHMRRLSAEHSCPMPVVDIAHQRLVTARSIHEAQKLVGTNKWETMDWSAMIAGSRVAAGLDPFNSSRGAKVVRDD</sequence>
<reference evidence="5 6" key="1">
    <citation type="submission" date="2014-04" db="EMBL/GenBank/DDBJ databases">
        <authorList>
            <consortium name="DOE Joint Genome Institute"/>
            <person name="Kuo A."/>
            <person name="Kohler A."/>
            <person name="Jargeat P."/>
            <person name="Nagy L.G."/>
            <person name="Floudas D."/>
            <person name="Copeland A."/>
            <person name="Barry K.W."/>
            <person name="Cichocki N."/>
            <person name="Veneault-Fourrey C."/>
            <person name="LaButti K."/>
            <person name="Lindquist E.A."/>
            <person name="Lipzen A."/>
            <person name="Lundell T."/>
            <person name="Morin E."/>
            <person name="Murat C."/>
            <person name="Sun H."/>
            <person name="Tunlid A."/>
            <person name="Henrissat B."/>
            <person name="Grigoriev I.V."/>
            <person name="Hibbett D.S."/>
            <person name="Martin F."/>
            <person name="Nordberg H.P."/>
            <person name="Cantor M.N."/>
            <person name="Hua S.X."/>
        </authorList>
    </citation>
    <scope>NUCLEOTIDE SEQUENCE [LARGE SCALE GENOMIC DNA]</scope>
    <source>
        <strain evidence="5 6">Ve08.2h10</strain>
    </source>
</reference>
<dbReference type="GO" id="GO:0016491">
    <property type="term" value="F:oxidoreductase activity"/>
    <property type="evidence" value="ECO:0007669"/>
    <property type="project" value="UniProtKB-KW"/>
</dbReference>
<dbReference type="EMBL" id="KN824858">
    <property type="protein sequence ID" value="KIK99484.1"/>
    <property type="molecule type" value="Genomic_DNA"/>
</dbReference>
<feature type="active site" evidence="3">
    <location>
        <position position="200"/>
    </location>
</feature>
<dbReference type="Gene3D" id="3.40.50.720">
    <property type="entry name" value="NAD(P)-binding Rossmann-like Domain"/>
    <property type="match status" value="1"/>
</dbReference>
<evidence type="ECO:0000256" key="3">
    <source>
        <dbReference type="PIRSR" id="PIRSR000103-1"/>
    </source>
</evidence>
<dbReference type="SUPFAM" id="SSF51735">
    <property type="entry name" value="NAD(P)-binding Rossmann-fold domains"/>
    <property type="match status" value="1"/>
</dbReference>
<dbReference type="PROSITE" id="PS00895">
    <property type="entry name" value="3_HYDROXYISOBUT_DH"/>
    <property type="match status" value="1"/>
</dbReference>
<dbReference type="Proteomes" id="UP000054538">
    <property type="component" value="Unassembled WGS sequence"/>
</dbReference>
<evidence type="ECO:0000313" key="6">
    <source>
        <dbReference type="Proteomes" id="UP000054538"/>
    </source>
</evidence>
<gene>
    <name evidence="5" type="ORF">PAXRUDRAFT_787959</name>
</gene>
<dbReference type="OrthoDB" id="435038at2759"/>
<dbReference type="InterPro" id="IPR036291">
    <property type="entry name" value="NAD(P)-bd_dom_sf"/>
</dbReference>